<evidence type="ECO:0000313" key="2">
    <source>
        <dbReference type="EMBL" id="CAH1775929.1"/>
    </source>
</evidence>
<name>A0A8J1XRN3_OWEFU</name>
<protein>
    <submittedName>
        <fullName evidence="2">Uncharacterized protein</fullName>
    </submittedName>
</protein>
<reference evidence="2" key="1">
    <citation type="submission" date="2022-03" db="EMBL/GenBank/DDBJ databases">
        <authorList>
            <person name="Martin C."/>
        </authorList>
    </citation>
    <scope>NUCLEOTIDE SEQUENCE</scope>
</reference>
<dbReference type="Proteomes" id="UP000749559">
    <property type="component" value="Unassembled WGS sequence"/>
</dbReference>
<dbReference type="AlphaFoldDB" id="A0A8J1XRN3"/>
<sequence>MSNAFSPQSRTKKQSPMSWPRSSGQRNNVQRLLPTVRDKETMSNAFSPIVQNTETVSKRLLSHSPRQDIKCPTSSPHSPGQRNNVQRLLLTAPDKETMSNALSSTVKNKETSWLLLFSLLVGGYGKEEICPCVWKEIGPSDWYYTTPRCSCPISSECPTEWNDSDDMSVTFRWPDRLEYVLQMKFCDHIYQPNSPLCKEEPGNVAFTLSRHPPDIRANHLAHANCKCQPGVAAMMKSQWQEEGPDSSVTYHNFTCYQPRCSQTDFCRLDYFDGHIEHSCFCPQGSTCERTTDNSNKINRRGLEHVYDIYECKKSPYWG</sequence>
<proteinExistence type="predicted"/>
<feature type="compositionally biased region" description="Polar residues" evidence="1">
    <location>
        <begin position="72"/>
        <end position="82"/>
    </location>
</feature>
<evidence type="ECO:0000256" key="1">
    <source>
        <dbReference type="SAM" id="MobiDB-lite"/>
    </source>
</evidence>
<evidence type="ECO:0000313" key="3">
    <source>
        <dbReference type="Proteomes" id="UP000749559"/>
    </source>
</evidence>
<feature type="region of interest" description="Disordered" evidence="1">
    <location>
        <begin position="63"/>
        <end position="82"/>
    </location>
</feature>
<accession>A0A8J1XRN3</accession>
<comment type="caution">
    <text evidence="2">The sequence shown here is derived from an EMBL/GenBank/DDBJ whole genome shotgun (WGS) entry which is preliminary data.</text>
</comment>
<organism evidence="2 3">
    <name type="scientific">Owenia fusiformis</name>
    <name type="common">Polychaete worm</name>
    <dbReference type="NCBI Taxonomy" id="6347"/>
    <lineage>
        <taxon>Eukaryota</taxon>
        <taxon>Metazoa</taxon>
        <taxon>Spiralia</taxon>
        <taxon>Lophotrochozoa</taxon>
        <taxon>Annelida</taxon>
        <taxon>Polychaeta</taxon>
        <taxon>Sedentaria</taxon>
        <taxon>Canalipalpata</taxon>
        <taxon>Sabellida</taxon>
        <taxon>Oweniida</taxon>
        <taxon>Oweniidae</taxon>
        <taxon>Owenia</taxon>
    </lineage>
</organism>
<keyword evidence="3" id="KW-1185">Reference proteome</keyword>
<feature type="compositionally biased region" description="Polar residues" evidence="1">
    <location>
        <begin position="1"/>
        <end position="30"/>
    </location>
</feature>
<feature type="region of interest" description="Disordered" evidence="1">
    <location>
        <begin position="1"/>
        <end position="49"/>
    </location>
</feature>
<gene>
    <name evidence="2" type="ORF">OFUS_LOCUS3165</name>
</gene>
<dbReference type="EMBL" id="CAIIXF020000001">
    <property type="protein sequence ID" value="CAH1775929.1"/>
    <property type="molecule type" value="Genomic_DNA"/>
</dbReference>